<dbReference type="Proteomes" id="UP001500194">
    <property type="component" value="Unassembled WGS sequence"/>
</dbReference>
<evidence type="ECO:0000259" key="1">
    <source>
        <dbReference type="Pfam" id="PF07993"/>
    </source>
</evidence>
<comment type="caution">
    <text evidence="2">The sequence shown here is derived from an EMBL/GenBank/DDBJ whole genome shotgun (WGS) entry which is preliminary data.</text>
</comment>
<sequence length="353" mass="39506">MSVFLTGFPGFLGSALVERLRDRTDRIDCLIQSRYREQAETRGEAIAGDDWRETIALHEGDITQSHLGLGPDTYDRLQADADEVFHLAAVYDLAVEREVGMAVNVEGTERVLDFAADADLRRLQYVSTCYVSGRHDGVFRETDLDVGQSFNNHYEETKFLAERAVQARMDEIPTTVYRPAIAVGDSATGETQKYDGPYFVLQWLLRCPGIAPVPFMPGSLDTELNVVPRDFVVDAIDELSRLERSSGTVYQLCDPNPPTIPELTALLADAADTRTLPVPSTRGLTKRLLRTRLGRETGILPESVDYFTHPTTYVCPNTRRDLEHAACPPFESYVDTLVDYVREHPEIDSNAMV</sequence>
<organism evidence="2 3">
    <name type="scientific">Salarchaeum japonicum</name>
    <dbReference type="NCBI Taxonomy" id="555573"/>
    <lineage>
        <taxon>Archaea</taxon>
        <taxon>Methanobacteriati</taxon>
        <taxon>Methanobacteriota</taxon>
        <taxon>Stenosarchaea group</taxon>
        <taxon>Halobacteria</taxon>
        <taxon>Halobacteriales</taxon>
        <taxon>Halobacteriaceae</taxon>
    </lineage>
</organism>
<proteinExistence type="predicted"/>
<dbReference type="Pfam" id="PF07993">
    <property type="entry name" value="NAD_binding_4"/>
    <property type="match status" value="1"/>
</dbReference>
<dbReference type="InterPro" id="IPR036291">
    <property type="entry name" value="NAD(P)-bd_dom_sf"/>
</dbReference>
<dbReference type="AlphaFoldDB" id="A0AAV3SZ32"/>
<gene>
    <name evidence="2" type="ORF">GCM10009019_08680</name>
</gene>
<dbReference type="InterPro" id="IPR050177">
    <property type="entry name" value="Lipid_A_modif_metabolic_enz"/>
</dbReference>
<dbReference type="GeneID" id="68572008"/>
<protein>
    <submittedName>
        <fullName evidence="2">SDR family oxidoreductase</fullName>
    </submittedName>
</protein>
<dbReference type="PANTHER" id="PTHR43245">
    <property type="entry name" value="BIFUNCTIONAL POLYMYXIN RESISTANCE PROTEIN ARNA"/>
    <property type="match status" value="1"/>
</dbReference>
<evidence type="ECO:0000313" key="2">
    <source>
        <dbReference type="EMBL" id="GAA0648393.1"/>
    </source>
</evidence>
<dbReference type="InterPro" id="IPR013120">
    <property type="entry name" value="FAR_NAD-bd"/>
</dbReference>
<dbReference type="SUPFAM" id="SSF51735">
    <property type="entry name" value="NAD(P)-binding Rossmann-fold domains"/>
    <property type="match status" value="1"/>
</dbReference>
<evidence type="ECO:0000313" key="3">
    <source>
        <dbReference type="Proteomes" id="UP001500194"/>
    </source>
</evidence>
<name>A0AAV3SZ32_9EURY</name>
<accession>A0AAV3SZ32</accession>
<keyword evidence="3" id="KW-1185">Reference proteome</keyword>
<dbReference type="EMBL" id="BAAADU010000002">
    <property type="protein sequence ID" value="GAA0648393.1"/>
    <property type="molecule type" value="Genomic_DNA"/>
</dbReference>
<dbReference type="CDD" id="cd05263">
    <property type="entry name" value="MupV_like_SDR_e"/>
    <property type="match status" value="1"/>
</dbReference>
<reference evidence="2 3" key="1">
    <citation type="journal article" date="2019" name="Int. J. Syst. Evol. Microbiol.">
        <title>The Global Catalogue of Microorganisms (GCM) 10K type strain sequencing project: providing services to taxonomists for standard genome sequencing and annotation.</title>
        <authorList>
            <consortium name="The Broad Institute Genomics Platform"/>
            <consortium name="The Broad Institute Genome Sequencing Center for Infectious Disease"/>
            <person name="Wu L."/>
            <person name="Ma J."/>
        </authorList>
    </citation>
    <scope>NUCLEOTIDE SEQUENCE [LARGE SCALE GENOMIC DNA]</scope>
    <source>
        <strain evidence="2 3">JCM 16327</strain>
    </source>
</reference>
<dbReference type="Gene3D" id="3.40.50.720">
    <property type="entry name" value="NAD(P)-binding Rossmann-like Domain"/>
    <property type="match status" value="1"/>
</dbReference>
<dbReference type="RefSeq" id="WP_227261425.1">
    <property type="nucleotide sequence ID" value="NZ_BAAADU010000002.1"/>
</dbReference>
<feature type="domain" description="Thioester reductase (TE)" evidence="1">
    <location>
        <begin position="5"/>
        <end position="236"/>
    </location>
</feature>